<keyword evidence="13" id="KW-1185">Reference proteome</keyword>
<organism evidence="13 14">
    <name type="scientific">Spinacia oleracea</name>
    <name type="common">Spinach</name>
    <dbReference type="NCBI Taxonomy" id="3562"/>
    <lineage>
        <taxon>Eukaryota</taxon>
        <taxon>Viridiplantae</taxon>
        <taxon>Streptophyta</taxon>
        <taxon>Embryophyta</taxon>
        <taxon>Tracheophyta</taxon>
        <taxon>Spermatophyta</taxon>
        <taxon>Magnoliopsida</taxon>
        <taxon>eudicotyledons</taxon>
        <taxon>Gunneridae</taxon>
        <taxon>Pentapetalae</taxon>
        <taxon>Caryophyllales</taxon>
        <taxon>Chenopodiaceae</taxon>
        <taxon>Chenopodioideae</taxon>
        <taxon>Anserineae</taxon>
        <taxon>Spinacia</taxon>
    </lineage>
</organism>
<feature type="transmembrane region" description="Helical" evidence="11">
    <location>
        <begin position="435"/>
        <end position="453"/>
    </location>
</feature>
<feature type="transmembrane region" description="Helical" evidence="11">
    <location>
        <begin position="76"/>
        <end position="97"/>
    </location>
</feature>
<evidence type="ECO:0000256" key="9">
    <source>
        <dbReference type="ARBA" id="ARBA00023136"/>
    </source>
</evidence>
<dbReference type="PROSITE" id="PS00755">
    <property type="entry name" value="SECY_1"/>
    <property type="match status" value="1"/>
</dbReference>
<evidence type="ECO:0000313" key="13">
    <source>
        <dbReference type="Proteomes" id="UP000813463"/>
    </source>
</evidence>
<evidence type="ECO:0000256" key="10">
    <source>
        <dbReference type="RuleBase" id="RU004349"/>
    </source>
</evidence>
<dbReference type="InterPro" id="IPR002208">
    <property type="entry name" value="SecY/SEC61-alpha"/>
</dbReference>
<feature type="transmembrane region" description="Helical" evidence="11">
    <location>
        <begin position="288"/>
        <end position="312"/>
    </location>
</feature>
<dbReference type="NCBIfam" id="TIGR00967">
    <property type="entry name" value="3a0501s007"/>
    <property type="match status" value="1"/>
</dbReference>
<keyword evidence="7 11" id="KW-1133">Transmembrane helix</keyword>
<keyword evidence="9 11" id="KW-0472">Membrane</keyword>
<evidence type="ECO:0000256" key="8">
    <source>
        <dbReference type="ARBA" id="ARBA00023010"/>
    </source>
</evidence>
<keyword evidence="8" id="KW-0811">Translocation</keyword>
<evidence type="ECO:0000256" key="6">
    <source>
        <dbReference type="ARBA" id="ARBA00022927"/>
    </source>
</evidence>
<comment type="similarity">
    <text evidence="3 10">Belongs to the SecY/SEC61-alpha family.</text>
</comment>
<dbReference type="Pfam" id="PF10559">
    <property type="entry name" value="Plug_translocon"/>
    <property type="match status" value="1"/>
</dbReference>
<dbReference type="NCBIfam" id="NF006341">
    <property type="entry name" value="PRK08568.1-5"/>
    <property type="match status" value="1"/>
</dbReference>
<evidence type="ECO:0000259" key="12">
    <source>
        <dbReference type="Pfam" id="PF10559"/>
    </source>
</evidence>
<evidence type="ECO:0000256" key="3">
    <source>
        <dbReference type="ARBA" id="ARBA00005751"/>
    </source>
</evidence>
<dbReference type="PANTHER" id="PTHR10906">
    <property type="entry name" value="SECY/SEC61-ALPHA FAMILY MEMBER"/>
    <property type="match status" value="1"/>
</dbReference>
<dbReference type="SUPFAM" id="SSF103491">
    <property type="entry name" value="Preprotein translocase SecY subunit"/>
    <property type="match status" value="1"/>
</dbReference>
<sequence>MGGGFKVLHLVRPFLPILPEVQAPVKKVPFREKVIYTVIALFVFLVCSQLPLYGIHSAMGADPFYWMRVILASSRGTVMELGITPIVSAGMVTQFLVGSKIIQVNNNVREDRTLLNGAQKLLSILFAVGSAVAYVLSGMYGSIYVLGAGNAILVILQLCIPVIILMCVDELLQKGYGLGSGISLFTATNICVSIIWSLFSPTTINTGRGPGFEGAVIALFHLLVTRTDKVQALREAFFRQNLPNITNLLATIFVFLIVVYLQGFRVVLPVRAKNARGQQGSYPIKLFYTSNMPIILLSALVTNLQVISQMLYKNFSGSFLVNLLGKWNNSVPISGLAYFVTAPNSLAAMAADPFHAMFYIIFTLTACALFSKTWIEVSGSSARDVAKQLKEQGMVMPGHRDSNLEKELNRYIPTAAAFGGVCIGALALLADVMGAIGSGTGILLAVTIIYQYYETFEKERAKELGFLGL</sequence>
<dbReference type="InterPro" id="IPR023201">
    <property type="entry name" value="SecY_dom_sf"/>
</dbReference>
<proteinExistence type="inferred from homology"/>
<evidence type="ECO:0000256" key="2">
    <source>
        <dbReference type="ARBA" id="ARBA00004454"/>
    </source>
</evidence>
<dbReference type="InterPro" id="IPR019561">
    <property type="entry name" value="Translocon_Sec61/SecY_plug_dom"/>
</dbReference>
<evidence type="ECO:0000256" key="4">
    <source>
        <dbReference type="ARBA" id="ARBA00022448"/>
    </source>
</evidence>
<evidence type="ECO:0000256" key="1">
    <source>
        <dbReference type="ARBA" id="ARBA00004127"/>
    </source>
</evidence>
<dbReference type="Gene3D" id="1.10.3370.10">
    <property type="entry name" value="SecY subunit domain"/>
    <property type="match status" value="1"/>
</dbReference>
<dbReference type="RefSeq" id="XP_056690893.1">
    <property type="nucleotide sequence ID" value="XM_056834915.1"/>
</dbReference>
<reference evidence="14" key="2">
    <citation type="submission" date="2025-08" db="UniProtKB">
        <authorList>
            <consortium name="RefSeq"/>
        </authorList>
    </citation>
    <scope>IDENTIFICATION</scope>
    <source>
        <tissue evidence="14">Leaf</tissue>
    </source>
</reference>
<evidence type="ECO:0000256" key="11">
    <source>
        <dbReference type="SAM" id="Phobius"/>
    </source>
</evidence>
<gene>
    <name evidence="14" type="primary">LOC110802815</name>
</gene>
<dbReference type="InterPro" id="IPR030659">
    <property type="entry name" value="SecY_CS"/>
</dbReference>
<feature type="transmembrane region" description="Helical" evidence="11">
    <location>
        <begin position="175"/>
        <end position="199"/>
    </location>
</feature>
<feature type="transmembrane region" description="Helical" evidence="11">
    <location>
        <begin position="248"/>
        <end position="268"/>
    </location>
</feature>
<dbReference type="Proteomes" id="UP000813463">
    <property type="component" value="Chromosome 1"/>
</dbReference>
<evidence type="ECO:0000313" key="14">
    <source>
        <dbReference type="RefSeq" id="XP_056690893.1"/>
    </source>
</evidence>
<reference evidence="13" key="1">
    <citation type="journal article" date="2021" name="Nat. Commun.">
        <title>Genomic analyses provide insights into spinach domestication and the genetic basis of agronomic traits.</title>
        <authorList>
            <person name="Cai X."/>
            <person name="Sun X."/>
            <person name="Xu C."/>
            <person name="Sun H."/>
            <person name="Wang X."/>
            <person name="Ge C."/>
            <person name="Zhang Z."/>
            <person name="Wang Q."/>
            <person name="Fei Z."/>
            <person name="Jiao C."/>
            <person name="Wang Q."/>
        </authorList>
    </citation>
    <scope>NUCLEOTIDE SEQUENCE [LARGE SCALE GENOMIC DNA]</scope>
    <source>
        <strain evidence="13">cv. Varoflay</strain>
    </source>
</reference>
<dbReference type="Pfam" id="PF00344">
    <property type="entry name" value="SecY"/>
    <property type="match status" value="1"/>
</dbReference>
<dbReference type="PRINTS" id="PR00303">
    <property type="entry name" value="SECYTRNLCASE"/>
</dbReference>
<evidence type="ECO:0000256" key="5">
    <source>
        <dbReference type="ARBA" id="ARBA00022692"/>
    </source>
</evidence>
<evidence type="ECO:0000256" key="7">
    <source>
        <dbReference type="ARBA" id="ARBA00022989"/>
    </source>
</evidence>
<feature type="domain" description="Translocon Sec61/SecY plug" evidence="12">
    <location>
        <begin position="42"/>
        <end position="76"/>
    </location>
</feature>
<dbReference type="GeneID" id="110802815"/>
<feature type="transmembrane region" description="Helical" evidence="11">
    <location>
        <begin position="143"/>
        <end position="168"/>
    </location>
</feature>
<keyword evidence="6" id="KW-0653">Protein transport</keyword>
<name>A0ABM3R5J2_SPIOL</name>
<feature type="transmembrane region" description="Helical" evidence="11">
    <location>
        <begin position="411"/>
        <end position="429"/>
    </location>
</feature>
<keyword evidence="5 11" id="KW-0812">Transmembrane</keyword>
<feature type="transmembrane region" description="Helical" evidence="11">
    <location>
        <begin position="118"/>
        <end position="137"/>
    </location>
</feature>
<feature type="transmembrane region" description="Helical" evidence="11">
    <location>
        <begin position="34"/>
        <end position="56"/>
    </location>
</feature>
<keyword evidence="4" id="KW-0813">Transport</keyword>
<accession>A0ABM3R5J2</accession>
<feature type="transmembrane region" description="Helical" evidence="11">
    <location>
        <begin position="356"/>
        <end position="375"/>
    </location>
</feature>
<protein>
    <recommendedName>
        <fullName evidence="12">Translocon Sec61/SecY plug domain-containing protein</fullName>
    </recommendedName>
</protein>
<comment type="subcellular location">
    <subcellularLocation>
        <location evidence="1">Endomembrane system</location>
        <topology evidence="1">Multi-pass membrane protein</topology>
    </subcellularLocation>
    <subcellularLocation>
        <location evidence="2">Plastid</location>
        <location evidence="2">Chloroplast thylakoid membrane</location>
        <topology evidence="2">Multi-pass membrane protein</topology>
    </subcellularLocation>
</comment>
<dbReference type="PIRSF" id="PIRSF004557">
    <property type="entry name" value="SecY"/>
    <property type="match status" value="1"/>
</dbReference>